<feature type="domain" description="Zinc finger DksA/TraR C4-type" evidence="5">
    <location>
        <begin position="93"/>
        <end position="117"/>
    </location>
</feature>
<dbReference type="GO" id="GO:0008270">
    <property type="term" value="F:zinc ion binding"/>
    <property type="evidence" value="ECO:0007669"/>
    <property type="project" value="UniProtKB-KW"/>
</dbReference>
<gene>
    <name evidence="6" type="ORF">A3C92_00165</name>
</gene>
<evidence type="ECO:0000313" key="6">
    <source>
        <dbReference type="EMBL" id="OHA03758.1"/>
    </source>
</evidence>
<evidence type="ECO:0000256" key="3">
    <source>
        <dbReference type="ARBA" id="ARBA00022833"/>
    </source>
</evidence>
<dbReference type="Proteomes" id="UP000177177">
    <property type="component" value="Unassembled WGS sequence"/>
</dbReference>
<dbReference type="Pfam" id="PF01258">
    <property type="entry name" value="zf-dskA_traR"/>
    <property type="match status" value="1"/>
</dbReference>
<dbReference type="PANTHER" id="PTHR33823">
    <property type="entry name" value="RNA POLYMERASE-BINDING TRANSCRIPTION FACTOR DKSA-RELATED"/>
    <property type="match status" value="1"/>
</dbReference>
<dbReference type="EMBL" id="MHQN01000013">
    <property type="protein sequence ID" value="OHA03758.1"/>
    <property type="molecule type" value="Genomic_DNA"/>
</dbReference>
<dbReference type="AlphaFoldDB" id="A0A1G2KWE4"/>
<dbReference type="SUPFAM" id="SSF57716">
    <property type="entry name" value="Glucocorticoid receptor-like (DNA-binding domain)"/>
    <property type="match status" value="1"/>
</dbReference>
<proteinExistence type="predicted"/>
<accession>A0A1G2KWE4</accession>
<keyword evidence="1" id="KW-0479">Metal-binding</keyword>
<dbReference type="Gene3D" id="1.20.120.910">
    <property type="entry name" value="DksA, coiled-coil domain"/>
    <property type="match status" value="1"/>
</dbReference>
<keyword evidence="2" id="KW-0863">Zinc-finger</keyword>
<evidence type="ECO:0000256" key="4">
    <source>
        <dbReference type="PROSITE-ProRule" id="PRU00510"/>
    </source>
</evidence>
<dbReference type="InterPro" id="IPR000962">
    <property type="entry name" value="Znf_DskA_TraR"/>
</dbReference>
<protein>
    <recommendedName>
        <fullName evidence="5">Zinc finger DksA/TraR C4-type domain-containing protein</fullName>
    </recommendedName>
</protein>
<evidence type="ECO:0000256" key="2">
    <source>
        <dbReference type="ARBA" id="ARBA00022771"/>
    </source>
</evidence>
<dbReference type="PROSITE" id="PS51128">
    <property type="entry name" value="ZF_DKSA_2"/>
    <property type="match status" value="1"/>
</dbReference>
<name>A0A1G2KWE4_9BACT</name>
<reference evidence="6 7" key="1">
    <citation type="journal article" date="2016" name="Nat. Commun.">
        <title>Thousands of microbial genomes shed light on interconnected biogeochemical processes in an aquifer system.</title>
        <authorList>
            <person name="Anantharaman K."/>
            <person name="Brown C.T."/>
            <person name="Hug L.A."/>
            <person name="Sharon I."/>
            <person name="Castelle C.J."/>
            <person name="Probst A.J."/>
            <person name="Thomas B.C."/>
            <person name="Singh A."/>
            <person name="Wilkins M.J."/>
            <person name="Karaoz U."/>
            <person name="Brodie E.L."/>
            <person name="Williams K.H."/>
            <person name="Hubbard S.S."/>
            <person name="Banfield J.F."/>
        </authorList>
    </citation>
    <scope>NUCLEOTIDE SEQUENCE [LARGE SCALE GENOMIC DNA]</scope>
</reference>
<organism evidence="6 7">
    <name type="scientific">Candidatus Sungbacteria bacterium RIFCSPHIGHO2_02_FULL_53_17</name>
    <dbReference type="NCBI Taxonomy" id="1802275"/>
    <lineage>
        <taxon>Bacteria</taxon>
        <taxon>Candidatus Sungiibacteriota</taxon>
    </lineage>
</organism>
<evidence type="ECO:0000259" key="5">
    <source>
        <dbReference type="Pfam" id="PF01258"/>
    </source>
</evidence>
<evidence type="ECO:0000313" key="7">
    <source>
        <dbReference type="Proteomes" id="UP000177177"/>
    </source>
</evidence>
<sequence length="132" mass="14593">MDPKTTALLKKALEDEQIRLVTDLKSVARPGAKPGEWETTYPQFEAVETSSHSAQDEEADEVEEYEVRLATERSLENRLLEVTHALERIGTDTYGMCLTCHKPIPPARLQANPAAAYDMECSATDIARGSTA</sequence>
<keyword evidence="3" id="KW-0862">Zinc</keyword>
<comment type="caution">
    <text evidence="6">The sequence shown here is derived from an EMBL/GenBank/DDBJ whole genome shotgun (WGS) entry which is preliminary data.</text>
</comment>
<evidence type="ECO:0000256" key="1">
    <source>
        <dbReference type="ARBA" id="ARBA00022723"/>
    </source>
</evidence>
<dbReference type="PANTHER" id="PTHR33823:SF4">
    <property type="entry name" value="GENERAL STRESS PROTEIN 16O"/>
    <property type="match status" value="1"/>
</dbReference>
<feature type="zinc finger region" description="dksA C4-type" evidence="4">
    <location>
        <begin position="97"/>
        <end position="121"/>
    </location>
</feature>